<dbReference type="InParanoid" id="A0A061E779"/>
<dbReference type="Gramene" id="EOY00870">
    <property type="protein sequence ID" value="EOY00870"/>
    <property type="gene ID" value="TCM_010788"/>
</dbReference>
<feature type="region of interest" description="Disordered" evidence="1">
    <location>
        <begin position="201"/>
        <end position="223"/>
    </location>
</feature>
<proteinExistence type="predicted"/>
<dbReference type="FunCoup" id="A0A061E779">
    <property type="interactions" value="5"/>
</dbReference>
<organism evidence="2 3">
    <name type="scientific">Theobroma cacao</name>
    <name type="common">Cacao</name>
    <name type="synonym">Cocoa</name>
    <dbReference type="NCBI Taxonomy" id="3641"/>
    <lineage>
        <taxon>Eukaryota</taxon>
        <taxon>Viridiplantae</taxon>
        <taxon>Streptophyta</taxon>
        <taxon>Embryophyta</taxon>
        <taxon>Tracheophyta</taxon>
        <taxon>Spermatophyta</taxon>
        <taxon>Magnoliopsida</taxon>
        <taxon>eudicotyledons</taxon>
        <taxon>Gunneridae</taxon>
        <taxon>Pentapetalae</taxon>
        <taxon>rosids</taxon>
        <taxon>malvids</taxon>
        <taxon>Malvales</taxon>
        <taxon>Malvaceae</taxon>
        <taxon>Byttnerioideae</taxon>
        <taxon>Theobroma</taxon>
    </lineage>
</organism>
<dbReference type="EMBL" id="CM001880">
    <property type="protein sequence ID" value="EOY00870.1"/>
    <property type="molecule type" value="Genomic_DNA"/>
</dbReference>
<name>A0A061E779_THECC</name>
<dbReference type="Proteomes" id="UP000026915">
    <property type="component" value="Chromosome 2"/>
</dbReference>
<dbReference type="HOGENOM" id="CLU_067688_0_0_1"/>
<dbReference type="AlphaFoldDB" id="A0A061E779"/>
<reference evidence="2 3" key="1">
    <citation type="journal article" date="2013" name="Genome Biol.">
        <title>The genome sequence of the most widely cultivated cacao type and its use to identify candidate genes regulating pod color.</title>
        <authorList>
            <person name="Motamayor J.C."/>
            <person name="Mockaitis K."/>
            <person name="Schmutz J."/>
            <person name="Haiminen N."/>
            <person name="Iii D.L."/>
            <person name="Cornejo O."/>
            <person name="Findley S.D."/>
            <person name="Zheng P."/>
            <person name="Utro F."/>
            <person name="Royaert S."/>
            <person name="Saski C."/>
            <person name="Jenkins J."/>
            <person name="Podicheti R."/>
            <person name="Zhao M."/>
            <person name="Scheffler B.E."/>
            <person name="Stack J.C."/>
            <person name="Feltus F.A."/>
            <person name="Mustiga G.M."/>
            <person name="Amores F."/>
            <person name="Phillips W."/>
            <person name="Marelli J.P."/>
            <person name="May G.D."/>
            <person name="Shapiro H."/>
            <person name="Ma J."/>
            <person name="Bustamante C.D."/>
            <person name="Schnell R.J."/>
            <person name="Main D."/>
            <person name="Gilbert D."/>
            <person name="Parida L."/>
            <person name="Kuhn D.N."/>
        </authorList>
    </citation>
    <scope>NUCLEOTIDE SEQUENCE [LARGE SCALE GENOMIC DNA]</scope>
    <source>
        <strain evidence="3">cv. Matina 1-6</strain>
    </source>
</reference>
<keyword evidence="3" id="KW-1185">Reference proteome</keyword>
<dbReference type="OMA" id="IMEMFEN"/>
<dbReference type="eggNOG" id="ENOG502S3Q9">
    <property type="taxonomic scope" value="Eukaryota"/>
</dbReference>
<protein>
    <submittedName>
        <fullName evidence="2">Uncharacterized protein</fullName>
    </submittedName>
</protein>
<evidence type="ECO:0000313" key="3">
    <source>
        <dbReference type="Proteomes" id="UP000026915"/>
    </source>
</evidence>
<evidence type="ECO:0000256" key="1">
    <source>
        <dbReference type="SAM" id="MobiDB-lite"/>
    </source>
</evidence>
<dbReference type="PANTHER" id="PTHR37710:SF1">
    <property type="entry name" value="TRANSMEMBRANE PROTEIN"/>
    <property type="match status" value="1"/>
</dbReference>
<dbReference type="PANTHER" id="PTHR37710">
    <property type="entry name" value="TRANSMEMBRANE PROTEIN"/>
    <property type="match status" value="1"/>
</dbReference>
<gene>
    <name evidence="2" type="ORF">TCM_010788</name>
</gene>
<accession>A0A061E779</accession>
<sequence length="338" mass="37208">MIVKVFAISAVIMESTAGTGMNSRRRPLHTCGVSALAIAHKAYIKVQDLNEALGTKAKKIATLTSLVSSLVYALQHLWLAILSYFDDCILALEDAVESVFPPSKHVFNKADELVQIIETLPGKFDNVLDKFPVIIEQVPLLDWALGQAISWLRFLTSLLTQRGLGNAKEKEIVVDMGYNESNRVSAAPIDEAKRPAESPYHVGLNSEETFPPVSEKPKTKSEKVSLQAKPSAAKGTYKEVLERRKQEITEKNETKIDAKKDENQIGTDVVKVEEAKEEASKRDGIVLKNDSILELFDSGWLMNNPVGNAIGSSLPRSVSYTEVPEDEGTVKNPSLLSF</sequence>
<evidence type="ECO:0000313" key="2">
    <source>
        <dbReference type="EMBL" id="EOY00870.1"/>
    </source>
</evidence>